<keyword evidence="8" id="KW-1003">Cell membrane</keyword>
<dbReference type="STRING" id="1796646.A4V02_12660"/>
<evidence type="ECO:0000256" key="8">
    <source>
        <dbReference type="RuleBase" id="RU365103"/>
    </source>
</evidence>
<keyword evidence="4 8" id="KW-0808">Transferase</keyword>
<evidence type="ECO:0000259" key="9">
    <source>
        <dbReference type="Pfam" id="PF04413"/>
    </source>
</evidence>
<evidence type="ECO:0000256" key="3">
    <source>
        <dbReference type="ARBA" id="ARBA00019077"/>
    </source>
</evidence>
<comment type="catalytic activity">
    <reaction evidence="6 8">
        <text>lipid IVA (E. coli) + CMP-3-deoxy-beta-D-manno-octulosonate = alpha-Kdo-(2-&gt;6)-lipid IVA (E. coli) + CMP + H(+)</text>
        <dbReference type="Rhea" id="RHEA:28066"/>
        <dbReference type="ChEBI" id="CHEBI:15378"/>
        <dbReference type="ChEBI" id="CHEBI:58603"/>
        <dbReference type="ChEBI" id="CHEBI:60364"/>
        <dbReference type="ChEBI" id="CHEBI:60377"/>
        <dbReference type="ChEBI" id="CHEBI:85987"/>
        <dbReference type="EC" id="2.4.99.12"/>
    </reaction>
</comment>
<dbReference type="GO" id="GO:0009245">
    <property type="term" value="P:lipid A biosynthetic process"/>
    <property type="evidence" value="ECO:0007669"/>
    <property type="project" value="TreeGrafter"/>
</dbReference>
<evidence type="ECO:0000256" key="5">
    <source>
        <dbReference type="ARBA" id="ARBA00031445"/>
    </source>
</evidence>
<name>A0A1B1SCH2_9BACT</name>
<dbReference type="Proteomes" id="UP000186351">
    <property type="component" value="Chromosome"/>
</dbReference>
<dbReference type="PANTHER" id="PTHR42755:SF1">
    <property type="entry name" value="3-DEOXY-D-MANNO-OCTULOSONIC ACID TRANSFERASE, MITOCHONDRIAL-RELATED"/>
    <property type="match status" value="1"/>
</dbReference>
<comment type="subcellular location">
    <subcellularLocation>
        <location evidence="8">Cell membrane</location>
    </subcellularLocation>
</comment>
<dbReference type="RefSeq" id="WP_068961764.1">
    <property type="nucleotide sequence ID" value="NZ_CAQVRK010000023.1"/>
</dbReference>
<dbReference type="UniPathway" id="UPA00958"/>
<evidence type="ECO:0000313" key="11">
    <source>
        <dbReference type="Proteomes" id="UP000186351"/>
    </source>
</evidence>
<dbReference type="InterPro" id="IPR038107">
    <property type="entry name" value="Glycos_transf_N_sf"/>
</dbReference>
<dbReference type="GO" id="GO:0005886">
    <property type="term" value="C:plasma membrane"/>
    <property type="evidence" value="ECO:0007669"/>
    <property type="project" value="UniProtKB-SubCell"/>
</dbReference>
<dbReference type="Gene3D" id="3.40.50.2000">
    <property type="entry name" value="Glycogen Phosphorylase B"/>
    <property type="match status" value="1"/>
</dbReference>
<keyword evidence="8" id="KW-0448">Lipopolysaccharide biosynthesis</keyword>
<comment type="function">
    <text evidence="8">Involved in lipopolysaccharide (LPS) biosynthesis. Catalyzes the transfer of 3-deoxy-D-manno-octulosonate (Kdo) residue(s) from CMP-Kdo to lipid IV(A), the tetraacyldisaccharide-1,4'-bisphosphate precursor of lipid A.</text>
</comment>
<feature type="active site" description="Proton acceptor" evidence="7">
    <location>
        <position position="60"/>
    </location>
</feature>
<dbReference type="EMBL" id="CP015402">
    <property type="protein sequence ID" value="ANU64487.1"/>
    <property type="molecule type" value="Genomic_DNA"/>
</dbReference>
<dbReference type="OrthoDB" id="9789797at2"/>
<dbReference type="PANTHER" id="PTHR42755">
    <property type="entry name" value="3-DEOXY-MANNO-OCTULOSONATE CYTIDYLYLTRANSFERASE"/>
    <property type="match status" value="1"/>
</dbReference>
<evidence type="ECO:0000256" key="7">
    <source>
        <dbReference type="PIRSR" id="PIRSR639901-1"/>
    </source>
</evidence>
<dbReference type="Gene3D" id="3.40.50.11720">
    <property type="entry name" value="3-Deoxy-D-manno-octulosonic-acid transferase, N-terminal domain"/>
    <property type="match status" value="1"/>
</dbReference>
<reference evidence="11" key="1">
    <citation type="submission" date="2016-04" db="EMBL/GenBank/DDBJ databases">
        <title>Complete Genome Sequences of Twelve Strains of a Stable Defined Moderately Diverse Mouse Microbiota 2 (sDMDMm2).</title>
        <authorList>
            <person name="Uchimura Y."/>
            <person name="Wyss M."/>
            <person name="Brugiroux S."/>
            <person name="Limenitakis J.P."/>
            <person name="Stecher B."/>
            <person name="McCoy K.D."/>
            <person name="Macpherson A.J."/>
        </authorList>
    </citation>
    <scope>NUCLEOTIDE SEQUENCE [LARGE SCALE GENOMIC DNA]</scope>
    <source>
        <strain evidence="11">YL27</strain>
    </source>
</reference>
<gene>
    <name evidence="10" type="ORF">A4V02_12660</name>
</gene>
<dbReference type="Pfam" id="PF04413">
    <property type="entry name" value="Glycos_transf_N"/>
    <property type="match status" value="1"/>
</dbReference>
<dbReference type="GO" id="GO:0009244">
    <property type="term" value="P:lipopolysaccharide core region biosynthetic process"/>
    <property type="evidence" value="ECO:0007669"/>
    <property type="project" value="UniProtKB-UniRule"/>
</dbReference>
<comment type="similarity">
    <text evidence="8">Belongs to the glycosyltransferase group 1 family.</text>
</comment>
<keyword evidence="8" id="KW-0472">Membrane</keyword>
<dbReference type="InterPro" id="IPR039901">
    <property type="entry name" value="Kdotransferase"/>
</dbReference>
<comment type="pathway">
    <text evidence="1 8">Bacterial outer membrane biogenesis; LPS core biosynthesis.</text>
</comment>
<dbReference type="GeneID" id="65537726"/>
<sequence>MNLLYNAGISLYGLGMRIAALRSDKVRRLLKGQREALPYLRHTIDSDHGYIWIHAASLGEFEQGRPFVEMVRRLHPQAKILLTFFSPSGYEVRCNFPLVDAVSYLPLDSPHNVKAFLDAVKPRMALFIKYEFWGNYLQELRRRGIPTYIISSIFRKSQIFFKPWGGMFRSMLRCYTHIFVQDDNSMRLLSDIGVYNVSVAGDTRFDRVTDIMRERPDVPQAEAISEDSPCLTIVAGSTWPPDEELLLPYVNSHPEVRLIIAPHEVRTDRIEDIVSKLNRPVVCLSKATPEQAAKADCLIVDCYGKLSGVYRYGDIAYIGGGFAAGIHNINEAAVYDMPVLFGPHYRKFKEASDMIECGGAFTFSDKAGFISAIDPLVSDSEYLHEAGRAAGHYIREHLGATQRVYTALSSIIESIN</sequence>
<protein>
    <recommendedName>
        <fullName evidence="3 8">3-deoxy-D-manno-octulosonic acid transferase</fullName>
        <shortName evidence="8">Kdo transferase</shortName>
        <ecNumber evidence="2 8">2.4.99.12</ecNumber>
    </recommendedName>
    <alternativeName>
        <fullName evidence="5 8">Lipid IV(A) 3-deoxy-D-manno-octulosonic acid transferase</fullName>
    </alternativeName>
</protein>
<organism evidence="10 11">
    <name type="scientific">Muribaculum intestinale</name>
    <dbReference type="NCBI Taxonomy" id="1796646"/>
    <lineage>
        <taxon>Bacteria</taxon>
        <taxon>Pseudomonadati</taxon>
        <taxon>Bacteroidota</taxon>
        <taxon>Bacteroidia</taxon>
        <taxon>Bacteroidales</taxon>
        <taxon>Muribaculaceae</taxon>
        <taxon>Muribaculum</taxon>
    </lineage>
</organism>
<feature type="domain" description="3-deoxy-D-manno-octulosonic-acid transferase N-terminal" evidence="9">
    <location>
        <begin position="45"/>
        <end position="206"/>
    </location>
</feature>
<accession>A0A1Z2XG53</accession>
<evidence type="ECO:0000313" key="10">
    <source>
        <dbReference type="EMBL" id="ANU64487.1"/>
    </source>
</evidence>
<dbReference type="SUPFAM" id="SSF53756">
    <property type="entry name" value="UDP-Glycosyltransferase/glycogen phosphorylase"/>
    <property type="match status" value="1"/>
</dbReference>
<evidence type="ECO:0000256" key="4">
    <source>
        <dbReference type="ARBA" id="ARBA00022679"/>
    </source>
</evidence>
<evidence type="ECO:0000256" key="6">
    <source>
        <dbReference type="ARBA" id="ARBA00049183"/>
    </source>
</evidence>
<dbReference type="EC" id="2.4.99.12" evidence="2 8"/>
<evidence type="ECO:0000256" key="2">
    <source>
        <dbReference type="ARBA" id="ARBA00012621"/>
    </source>
</evidence>
<dbReference type="InterPro" id="IPR007507">
    <property type="entry name" value="Glycos_transf_N"/>
</dbReference>
<keyword evidence="11" id="KW-1185">Reference proteome</keyword>
<dbReference type="GO" id="GO:0043842">
    <property type="term" value="F:Kdo transferase activity"/>
    <property type="evidence" value="ECO:0007669"/>
    <property type="project" value="UniProtKB-EC"/>
</dbReference>
<dbReference type="AlphaFoldDB" id="A0A1B1SCH2"/>
<evidence type="ECO:0000256" key="1">
    <source>
        <dbReference type="ARBA" id="ARBA00004713"/>
    </source>
</evidence>
<dbReference type="KEGG" id="pary:A4V02_12660"/>
<accession>A0A1B1SCH2</accession>
<proteinExistence type="inferred from homology"/>